<evidence type="ECO:0000256" key="5">
    <source>
        <dbReference type="ARBA" id="ARBA00022989"/>
    </source>
</evidence>
<reference evidence="9" key="2">
    <citation type="journal article" date="2021" name="PeerJ">
        <title>Extensive microbial diversity within the chicken gut microbiome revealed by metagenomics and culture.</title>
        <authorList>
            <person name="Gilroy R."/>
            <person name="Ravi A."/>
            <person name="Getino M."/>
            <person name="Pursley I."/>
            <person name="Horton D.L."/>
            <person name="Alikhan N.F."/>
            <person name="Baker D."/>
            <person name="Gharbi K."/>
            <person name="Hall N."/>
            <person name="Watson M."/>
            <person name="Adriaenssens E.M."/>
            <person name="Foster-Nyarko E."/>
            <person name="Jarju S."/>
            <person name="Secka A."/>
            <person name="Antonio M."/>
            <person name="Oren A."/>
            <person name="Chaudhuri R.R."/>
            <person name="La Ragione R."/>
            <person name="Hildebrand F."/>
            <person name="Pallen M.J."/>
        </authorList>
    </citation>
    <scope>NUCLEOTIDE SEQUENCE</scope>
    <source>
        <strain evidence="9">CHK195-4489</strain>
    </source>
</reference>
<dbReference type="AlphaFoldDB" id="A0A9D1LAT5"/>
<evidence type="ECO:0000256" key="2">
    <source>
        <dbReference type="ARBA" id="ARBA00008335"/>
    </source>
</evidence>
<keyword evidence="5 7" id="KW-1133">Transmembrane helix</keyword>
<dbReference type="Gene3D" id="1.20.1250.20">
    <property type="entry name" value="MFS general substrate transporter like domains"/>
    <property type="match status" value="2"/>
</dbReference>
<keyword evidence="6 7" id="KW-0472">Membrane</keyword>
<sequence>MEQNYRLTKCTCYLFYILQGTLVNLTPVLFIPLMEQYGLSYAQLGALASVNFATQLVVDVVLSKMVDKHGYRIALQFSAAMAFVGYAVFAWAPDLLGSPYLWLVIGTVLFSVGGGFLEITISPLIHALPDRAKGKNMAILHSFYAWGQVLTVVLTTVLLSVFGRNHWKYIVTGWMIVPVIGFLLACVMPVPAAKTEEHGQGGIRIFRNPVFLLFILMIFFGGCSETIMAQWSSAFMEKAVGLEKVIGDVAGMSMFALMLGLCRVVSAALDRKIRLHHFMLLGALGAVFCYLIVSVTNVPLLSLLFCALTGFATGMLWPGTLVFAADYFPKAGAWLFAYLAIAGDLGGVFGPWLTGAVADRAGLKAGMGVSAVFPLLTFLCILIYSRSCKSVKRFRK</sequence>
<dbReference type="Proteomes" id="UP000824089">
    <property type="component" value="Unassembled WGS sequence"/>
</dbReference>
<feature type="transmembrane region" description="Helical" evidence="7">
    <location>
        <begin position="331"/>
        <end position="353"/>
    </location>
</feature>
<dbReference type="Pfam" id="PF07690">
    <property type="entry name" value="MFS_1"/>
    <property type="match status" value="1"/>
</dbReference>
<evidence type="ECO:0000313" key="10">
    <source>
        <dbReference type="Proteomes" id="UP000824089"/>
    </source>
</evidence>
<dbReference type="InterPro" id="IPR020846">
    <property type="entry name" value="MFS_dom"/>
</dbReference>
<dbReference type="InterPro" id="IPR036259">
    <property type="entry name" value="MFS_trans_sf"/>
</dbReference>
<evidence type="ECO:0000313" key="9">
    <source>
        <dbReference type="EMBL" id="HIU30291.1"/>
    </source>
</evidence>
<comment type="caution">
    <text evidence="9">The sequence shown here is derived from an EMBL/GenBank/DDBJ whole genome shotgun (WGS) entry which is preliminary data.</text>
</comment>
<dbReference type="EMBL" id="DVMM01000184">
    <property type="protein sequence ID" value="HIU30291.1"/>
    <property type="molecule type" value="Genomic_DNA"/>
</dbReference>
<evidence type="ECO:0000259" key="8">
    <source>
        <dbReference type="PROSITE" id="PS50850"/>
    </source>
</evidence>
<dbReference type="PROSITE" id="PS50850">
    <property type="entry name" value="MFS"/>
    <property type="match status" value="1"/>
</dbReference>
<feature type="transmembrane region" description="Helical" evidence="7">
    <location>
        <begin position="12"/>
        <end position="34"/>
    </location>
</feature>
<evidence type="ECO:0000256" key="4">
    <source>
        <dbReference type="ARBA" id="ARBA00022692"/>
    </source>
</evidence>
<feature type="transmembrane region" description="Helical" evidence="7">
    <location>
        <begin position="278"/>
        <end position="295"/>
    </location>
</feature>
<feature type="transmembrane region" description="Helical" evidence="7">
    <location>
        <begin position="74"/>
        <end position="93"/>
    </location>
</feature>
<feature type="transmembrane region" description="Helical" evidence="7">
    <location>
        <begin position="365"/>
        <end position="385"/>
    </location>
</feature>
<comment type="subcellular location">
    <subcellularLocation>
        <location evidence="1">Cell membrane</location>
        <topology evidence="1">Multi-pass membrane protein</topology>
    </subcellularLocation>
</comment>
<comment type="similarity">
    <text evidence="2">Belongs to the major facilitator superfamily.</text>
</comment>
<feature type="transmembrane region" description="Helical" evidence="7">
    <location>
        <begin position="249"/>
        <end position="266"/>
    </location>
</feature>
<evidence type="ECO:0000256" key="1">
    <source>
        <dbReference type="ARBA" id="ARBA00004651"/>
    </source>
</evidence>
<evidence type="ECO:0000256" key="3">
    <source>
        <dbReference type="ARBA" id="ARBA00022448"/>
    </source>
</evidence>
<dbReference type="SUPFAM" id="SSF103473">
    <property type="entry name" value="MFS general substrate transporter"/>
    <property type="match status" value="1"/>
</dbReference>
<dbReference type="InterPro" id="IPR051788">
    <property type="entry name" value="MFS_Transporter"/>
</dbReference>
<keyword evidence="4 7" id="KW-0812">Transmembrane</keyword>
<proteinExistence type="inferred from homology"/>
<feature type="transmembrane region" description="Helical" evidence="7">
    <location>
        <begin position="301"/>
        <end position="324"/>
    </location>
</feature>
<dbReference type="PANTHER" id="PTHR23514:SF3">
    <property type="entry name" value="BYPASS OF STOP CODON PROTEIN 6"/>
    <property type="match status" value="1"/>
</dbReference>
<feature type="transmembrane region" description="Helical" evidence="7">
    <location>
        <begin position="143"/>
        <end position="163"/>
    </location>
</feature>
<dbReference type="PANTHER" id="PTHR23514">
    <property type="entry name" value="BYPASS OF STOP CODON PROTEIN 6"/>
    <property type="match status" value="1"/>
</dbReference>
<dbReference type="GO" id="GO:0022857">
    <property type="term" value="F:transmembrane transporter activity"/>
    <property type="evidence" value="ECO:0007669"/>
    <property type="project" value="InterPro"/>
</dbReference>
<organism evidence="9 10">
    <name type="scientific">Candidatus Egerieisoma faecipullorum</name>
    <dbReference type="NCBI Taxonomy" id="2840963"/>
    <lineage>
        <taxon>Bacteria</taxon>
        <taxon>Bacillati</taxon>
        <taxon>Bacillota</taxon>
        <taxon>Clostridia</taxon>
        <taxon>Eubacteriales</taxon>
        <taxon>Clostridiaceae</taxon>
        <taxon>Clostridiaceae incertae sedis</taxon>
        <taxon>Candidatus Egerieisoma</taxon>
    </lineage>
</organism>
<feature type="transmembrane region" description="Helical" evidence="7">
    <location>
        <begin position="99"/>
        <end position="122"/>
    </location>
</feature>
<evidence type="ECO:0000256" key="7">
    <source>
        <dbReference type="SAM" id="Phobius"/>
    </source>
</evidence>
<evidence type="ECO:0000256" key="6">
    <source>
        <dbReference type="ARBA" id="ARBA00023136"/>
    </source>
</evidence>
<feature type="domain" description="Major facilitator superfamily (MFS) profile" evidence="8">
    <location>
        <begin position="1"/>
        <end position="389"/>
    </location>
</feature>
<reference evidence="9" key="1">
    <citation type="submission" date="2020-10" db="EMBL/GenBank/DDBJ databases">
        <authorList>
            <person name="Gilroy R."/>
        </authorList>
    </citation>
    <scope>NUCLEOTIDE SEQUENCE</scope>
    <source>
        <strain evidence="9">CHK195-4489</strain>
    </source>
</reference>
<keyword evidence="3" id="KW-0813">Transport</keyword>
<feature type="transmembrane region" description="Helical" evidence="7">
    <location>
        <begin position="169"/>
        <end position="190"/>
    </location>
</feature>
<accession>A0A9D1LAT5</accession>
<gene>
    <name evidence="9" type="ORF">IAD50_08360</name>
</gene>
<name>A0A9D1LAT5_9CLOT</name>
<dbReference type="InterPro" id="IPR011701">
    <property type="entry name" value="MFS"/>
</dbReference>
<feature type="transmembrane region" description="Helical" evidence="7">
    <location>
        <begin position="210"/>
        <end position="229"/>
    </location>
</feature>
<dbReference type="GO" id="GO:0005886">
    <property type="term" value="C:plasma membrane"/>
    <property type="evidence" value="ECO:0007669"/>
    <property type="project" value="UniProtKB-SubCell"/>
</dbReference>
<protein>
    <submittedName>
        <fullName evidence="9">MFS transporter</fullName>
    </submittedName>
</protein>
<feature type="transmembrane region" description="Helical" evidence="7">
    <location>
        <begin position="40"/>
        <end position="62"/>
    </location>
</feature>